<reference evidence="2 3" key="1">
    <citation type="submission" date="2012-07" db="EMBL/GenBank/DDBJ databases">
        <authorList>
            <person name="Durkin A.S."/>
            <person name="McCorrison J."/>
            <person name="Torralba M."/>
            <person name="Gillis M."/>
            <person name="Methe B."/>
            <person name="Sutton G."/>
            <person name="Nelson K.E."/>
        </authorList>
    </citation>
    <scope>NUCLEOTIDE SEQUENCE [LARGE SCALE GENOMIC DNA]</scope>
    <source>
        <strain evidence="3">ATCC 12104 / DSM 43013 / CCUG 2238 / JCM 8349 / NCTC 10301 / Howell 279</strain>
    </source>
</reference>
<keyword evidence="2" id="KW-0808">Transferase</keyword>
<dbReference type="Proteomes" id="UP000007814">
    <property type="component" value="Unassembled WGS sequence"/>
</dbReference>
<proteinExistence type="predicted"/>
<dbReference type="PROSITE" id="PS51186">
    <property type="entry name" value="GNAT"/>
    <property type="match status" value="1"/>
</dbReference>
<dbReference type="eggNOG" id="COG0456">
    <property type="taxonomic scope" value="Bacteria"/>
</dbReference>
<dbReference type="InterPro" id="IPR000182">
    <property type="entry name" value="GNAT_dom"/>
</dbReference>
<dbReference type="AlphaFoldDB" id="J2ZN34"/>
<comment type="caution">
    <text evidence="2">The sequence shown here is derived from an EMBL/GenBank/DDBJ whole genome shotgun (WGS) entry which is preliminary data.</text>
</comment>
<organism evidence="2 3">
    <name type="scientific">Actinomyces naeslundii (strain ATCC 12104 / DSM 43013 / CCUG 2238 / JCM 8349 / NCTC 10301 / Howell 279)</name>
    <dbReference type="NCBI Taxonomy" id="1115803"/>
    <lineage>
        <taxon>Bacteria</taxon>
        <taxon>Bacillati</taxon>
        <taxon>Actinomycetota</taxon>
        <taxon>Actinomycetes</taxon>
        <taxon>Actinomycetales</taxon>
        <taxon>Actinomycetaceae</taxon>
        <taxon>Actinomyces</taxon>
    </lineage>
</organism>
<dbReference type="EMBL" id="ALJK01000192">
    <property type="protein sequence ID" value="EJN83885.1"/>
    <property type="molecule type" value="Genomic_DNA"/>
</dbReference>
<dbReference type="GO" id="GO:0016747">
    <property type="term" value="F:acyltransferase activity, transferring groups other than amino-acyl groups"/>
    <property type="evidence" value="ECO:0007669"/>
    <property type="project" value="InterPro"/>
</dbReference>
<dbReference type="Pfam" id="PF13508">
    <property type="entry name" value="Acetyltransf_7"/>
    <property type="match status" value="1"/>
</dbReference>
<gene>
    <name evidence="2" type="ORF">HMPREF1129_2590</name>
</gene>
<evidence type="ECO:0000259" key="1">
    <source>
        <dbReference type="PROSITE" id="PS51186"/>
    </source>
</evidence>
<dbReference type="RefSeq" id="WP_003784908.1">
    <property type="nucleotide sequence ID" value="NZ_ALJK01000192.1"/>
</dbReference>
<evidence type="ECO:0000313" key="3">
    <source>
        <dbReference type="Proteomes" id="UP000007814"/>
    </source>
</evidence>
<name>J2ZN34_ACTNH</name>
<dbReference type="SUPFAM" id="SSF55729">
    <property type="entry name" value="Acyl-CoA N-acyltransferases (Nat)"/>
    <property type="match status" value="1"/>
</dbReference>
<dbReference type="InterPro" id="IPR016181">
    <property type="entry name" value="Acyl_CoA_acyltransferase"/>
</dbReference>
<protein>
    <submittedName>
        <fullName evidence="2">Acetyltransferase, GNAT family</fullName>
    </submittedName>
</protein>
<sequence>MSTRPTVRRLVGEDLASEQMLALMREAAGLPVVELRRIIAEELALMEVVGTGLQGAPTSVAAYVSRPDGVVLEYIAVAPELRGGGVGRVLVDALAGGAEPVVAETDDDAVGFYRALDFDIGPAPSDPRWPGRRRYRCVRRPLPERHVPRTAIPDDDVLL</sequence>
<feature type="non-terminal residue" evidence="2">
    <location>
        <position position="159"/>
    </location>
</feature>
<dbReference type="Gene3D" id="3.40.630.30">
    <property type="match status" value="1"/>
</dbReference>
<feature type="domain" description="N-acetyltransferase" evidence="1">
    <location>
        <begin position="5"/>
        <end position="143"/>
    </location>
</feature>
<accession>J2ZN34</accession>
<evidence type="ECO:0000313" key="2">
    <source>
        <dbReference type="EMBL" id="EJN83885.1"/>
    </source>
</evidence>